<gene>
    <name evidence="4" type="ORF">ON006_22260</name>
</gene>
<dbReference type="PANTHER" id="PTHR43877">
    <property type="entry name" value="AMINOALKYLPHOSPHONATE N-ACETYLTRANSFERASE-RELATED-RELATED"/>
    <property type="match status" value="1"/>
</dbReference>
<dbReference type="Pfam" id="PF00583">
    <property type="entry name" value="Acetyltransf_1"/>
    <property type="match status" value="1"/>
</dbReference>
<accession>A0A9E8N6W4</accession>
<dbReference type="Proteomes" id="UP001164653">
    <property type="component" value="Chromosome"/>
</dbReference>
<dbReference type="CDD" id="cd04301">
    <property type="entry name" value="NAT_SF"/>
    <property type="match status" value="1"/>
</dbReference>
<evidence type="ECO:0000313" key="4">
    <source>
        <dbReference type="EMBL" id="WAC10463.1"/>
    </source>
</evidence>
<reference evidence="4" key="1">
    <citation type="submission" date="2022-11" db="EMBL/GenBank/DDBJ databases">
        <title>Dyadobacter pollutisoli sp. nov., isolated from plastic dumped soil.</title>
        <authorList>
            <person name="Kim J.M."/>
            <person name="Kim K.R."/>
            <person name="Lee J.K."/>
            <person name="Hao L."/>
            <person name="Jeon C.O."/>
        </authorList>
    </citation>
    <scope>NUCLEOTIDE SEQUENCE</scope>
    <source>
        <strain evidence="4">U1</strain>
    </source>
</reference>
<dbReference type="PROSITE" id="PS51186">
    <property type="entry name" value="GNAT"/>
    <property type="match status" value="1"/>
</dbReference>
<organism evidence="4 5">
    <name type="scientific">Dyadobacter pollutisoli</name>
    <dbReference type="NCBI Taxonomy" id="2910158"/>
    <lineage>
        <taxon>Bacteria</taxon>
        <taxon>Pseudomonadati</taxon>
        <taxon>Bacteroidota</taxon>
        <taxon>Cytophagia</taxon>
        <taxon>Cytophagales</taxon>
        <taxon>Spirosomataceae</taxon>
        <taxon>Dyadobacter</taxon>
    </lineage>
</organism>
<sequence>MTRIKRTNSDDPDFQKLTQALDVELCRIYNTQQADYEEFNRIADLATVVLAYENDIPVGCGCFKKYDDTTIEIKRMYVEADVRGKGIASRIVGELETWALELKNDSAILETGKKQPEAIAMYHKLGYFPIERYGQYSDLDNSVRMRKQL</sequence>
<proteinExistence type="predicted"/>
<dbReference type="KEGG" id="dpf:ON006_22260"/>
<dbReference type="AlphaFoldDB" id="A0A9E8N6W4"/>
<dbReference type="InterPro" id="IPR016181">
    <property type="entry name" value="Acyl_CoA_acyltransferase"/>
</dbReference>
<feature type="domain" description="N-acetyltransferase" evidence="3">
    <location>
        <begin position="2"/>
        <end position="149"/>
    </location>
</feature>
<dbReference type="EMBL" id="CP112998">
    <property type="protein sequence ID" value="WAC10463.1"/>
    <property type="molecule type" value="Genomic_DNA"/>
</dbReference>
<evidence type="ECO:0000256" key="2">
    <source>
        <dbReference type="ARBA" id="ARBA00023315"/>
    </source>
</evidence>
<evidence type="ECO:0000259" key="3">
    <source>
        <dbReference type="PROSITE" id="PS51186"/>
    </source>
</evidence>
<dbReference type="PANTHER" id="PTHR43877:SF2">
    <property type="entry name" value="AMINOALKYLPHOSPHONATE N-ACETYLTRANSFERASE-RELATED"/>
    <property type="match status" value="1"/>
</dbReference>
<evidence type="ECO:0000256" key="1">
    <source>
        <dbReference type="ARBA" id="ARBA00022679"/>
    </source>
</evidence>
<dbReference type="RefSeq" id="WP_244824507.1">
    <property type="nucleotide sequence ID" value="NZ_CP112998.1"/>
</dbReference>
<evidence type="ECO:0000313" key="5">
    <source>
        <dbReference type="Proteomes" id="UP001164653"/>
    </source>
</evidence>
<dbReference type="Gene3D" id="3.40.630.30">
    <property type="match status" value="1"/>
</dbReference>
<keyword evidence="2" id="KW-0012">Acyltransferase</keyword>
<keyword evidence="1" id="KW-0808">Transferase</keyword>
<protein>
    <submittedName>
        <fullName evidence="4">GNAT family N-acetyltransferase</fullName>
    </submittedName>
</protein>
<name>A0A9E8N6W4_9BACT</name>
<dbReference type="InterPro" id="IPR050832">
    <property type="entry name" value="Bact_Acetyltransf"/>
</dbReference>
<dbReference type="GO" id="GO:0016747">
    <property type="term" value="F:acyltransferase activity, transferring groups other than amino-acyl groups"/>
    <property type="evidence" value="ECO:0007669"/>
    <property type="project" value="InterPro"/>
</dbReference>
<dbReference type="SUPFAM" id="SSF55729">
    <property type="entry name" value="Acyl-CoA N-acyltransferases (Nat)"/>
    <property type="match status" value="1"/>
</dbReference>
<dbReference type="InterPro" id="IPR000182">
    <property type="entry name" value="GNAT_dom"/>
</dbReference>
<keyword evidence="5" id="KW-1185">Reference proteome</keyword>